<dbReference type="Pfam" id="PF19850">
    <property type="entry name" value="DUF6325"/>
    <property type="match status" value="1"/>
</dbReference>
<reference evidence="1" key="1">
    <citation type="submission" date="2020-12" db="EMBL/GenBank/DDBJ databases">
        <title>PHA producing bacteria isolated from mangrove.</title>
        <authorList>
            <person name="Zheng W."/>
            <person name="Yu S."/>
            <person name="Huang Y."/>
        </authorList>
    </citation>
    <scope>NUCLEOTIDE SEQUENCE</scope>
    <source>
        <strain evidence="1">GN8-5</strain>
    </source>
</reference>
<dbReference type="InterPro" id="IPR046288">
    <property type="entry name" value="DUF6325"/>
</dbReference>
<proteinExistence type="predicted"/>
<organism evidence="1 2">
    <name type="scientific">Microbacterium esteraromaticum</name>
    <dbReference type="NCBI Taxonomy" id="57043"/>
    <lineage>
        <taxon>Bacteria</taxon>
        <taxon>Bacillati</taxon>
        <taxon>Actinomycetota</taxon>
        <taxon>Actinomycetes</taxon>
        <taxon>Micrococcales</taxon>
        <taxon>Microbacteriaceae</taxon>
        <taxon>Microbacterium</taxon>
    </lineage>
</organism>
<gene>
    <name evidence="1" type="ORF">JF543_09815</name>
</gene>
<dbReference type="RefSeq" id="WP_206823919.1">
    <property type="nucleotide sequence ID" value="NZ_JAEMWU010000001.1"/>
</dbReference>
<name>A0A939DXW0_9MICO</name>
<accession>A0A939DXW0</accession>
<evidence type="ECO:0000313" key="2">
    <source>
        <dbReference type="Proteomes" id="UP000664385"/>
    </source>
</evidence>
<dbReference type="AlphaFoldDB" id="A0A939DXW0"/>
<protein>
    <recommendedName>
        <fullName evidence="3">DUF1269 domain-containing protein</fullName>
    </recommendedName>
</protein>
<sequence>MNDFRYGPVEFYLVGFEGEGPDPETFQALRDLLASGAVRLLDFVLLTKTAGGDVETRDLDVDQADLLGEAHPLADGLAGEEDIMTLAQHVPAGTSAAVVVLELAFARTLAAKLRASGGEVLRTERVPAPVVNAMIDILEQEGE</sequence>
<dbReference type="EMBL" id="JAEMWU010000001">
    <property type="protein sequence ID" value="MBN8206252.1"/>
    <property type="molecule type" value="Genomic_DNA"/>
</dbReference>
<evidence type="ECO:0008006" key="3">
    <source>
        <dbReference type="Google" id="ProtNLM"/>
    </source>
</evidence>
<evidence type="ECO:0000313" key="1">
    <source>
        <dbReference type="EMBL" id="MBN8206252.1"/>
    </source>
</evidence>
<dbReference type="Proteomes" id="UP000664385">
    <property type="component" value="Unassembled WGS sequence"/>
</dbReference>
<comment type="caution">
    <text evidence="1">The sequence shown here is derived from an EMBL/GenBank/DDBJ whole genome shotgun (WGS) entry which is preliminary data.</text>
</comment>